<proteinExistence type="predicted"/>
<dbReference type="EMBL" id="ANAH02000074">
    <property type="protein sequence ID" value="EPX55112.1"/>
    <property type="molecule type" value="Genomic_DNA"/>
</dbReference>
<feature type="region of interest" description="Disordered" evidence="1">
    <location>
        <begin position="88"/>
        <end position="108"/>
    </location>
</feature>
<name>S9NYP9_CYSF2</name>
<accession>S9NYP9</accession>
<comment type="caution">
    <text evidence="2">The sequence shown here is derived from an EMBL/GenBank/DDBJ whole genome shotgun (WGS) entry which is preliminary data.</text>
</comment>
<gene>
    <name evidence="2" type="ORF">D187_009618</name>
</gene>
<dbReference type="Proteomes" id="UP000011682">
    <property type="component" value="Unassembled WGS sequence"/>
</dbReference>
<evidence type="ECO:0000313" key="3">
    <source>
        <dbReference type="Proteomes" id="UP000011682"/>
    </source>
</evidence>
<keyword evidence="3" id="KW-1185">Reference proteome</keyword>
<evidence type="ECO:0000313" key="2">
    <source>
        <dbReference type="EMBL" id="EPX55112.1"/>
    </source>
</evidence>
<dbReference type="AlphaFoldDB" id="S9NYP9"/>
<reference evidence="2" key="1">
    <citation type="submission" date="2013-05" db="EMBL/GenBank/DDBJ databases">
        <title>Genome assembly of Cystobacter fuscus DSM 2262.</title>
        <authorList>
            <person name="Sharma G."/>
            <person name="Khatri I."/>
            <person name="Kaur C."/>
            <person name="Mayilraj S."/>
            <person name="Subramanian S."/>
        </authorList>
    </citation>
    <scope>NUCLEOTIDE SEQUENCE [LARGE SCALE GENOMIC DNA]</scope>
    <source>
        <strain evidence="2">DSM 2262</strain>
    </source>
</reference>
<organism evidence="2 3">
    <name type="scientific">Cystobacter fuscus (strain ATCC 25194 / DSM 2262 / NBRC 100088 / M29)</name>
    <dbReference type="NCBI Taxonomy" id="1242864"/>
    <lineage>
        <taxon>Bacteria</taxon>
        <taxon>Pseudomonadati</taxon>
        <taxon>Myxococcota</taxon>
        <taxon>Myxococcia</taxon>
        <taxon>Myxococcales</taxon>
        <taxon>Cystobacterineae</taxon>
        <taxon>Archangiaceae</taxon>
        <taxon>Cystobacter</taxon>
    </lineage>
</organism>
<evidence type="ECO:0000256" key="1">
    <source>
        <dbReference type="SAM" id="MobiDB-lite"/>
    </source>
</evidence>
<sequence length="108" mass="12093">MPIQRIRLIYEGGELKPKNVADLDAAVREEERRDENSMGLGLYRTKWPALDMALRLSFPPRPPRIEHHGQGEASLLLHRRGALPLIRGNGAHMGLSLPGDSRRGPQRG</sequence>
<protein>
    <submittedName>
        <fullName evidence="2">Uncharacterized protein</fullName>
    </submittedName>
</protein>